<sequence length="577" mass="67184">MHAFSLAQLILSGFAKHYQLFQEITGQAPTAFASQDWGKIQQISKARIHHYDARVNETISDVKELLNCDVLDESFWYQVKQHYLDLLTFHPQAELAETFYNSVFCRLFDRQYFNNDFIFVETTLKDAPAVAVETEYRSYFPVVKGLKPTIKQIINEFDFQCEFANLDQDIRLLVKAFIQQAPDTHHQHHQMRFDMLPSPFYRNKGAYIIGRVVSQSGIQPFIISVLHDEQGKLCIDALLTNSSQMRVIFGFARAYFLVSTNTPSAMVHFLNQLMPNKTPAELYNAIGFHKQGKTEFYREFLHHLDNSNDKFVIAPGTPGMVMMVFTLPNFPYVFKIIKDKFSESKPFGRDTVLARYQLVKNHDRVGRMADTIEYSDVVLPLNRFCPELLRQLRATIAGSIKIENNHLVIKHLYIERRMNPLNLFIEQASDEQSFKVIDDYGLAIKEMLQANIFPGDMLLKNFGVSKHHRVIFYDYDEVQYLTEMNFRTLPKPSLDDLYSGADLYSVAPQDVFPEQLLTFVMTNPKLKTFFEQTHPELLTVEYWQNAQADIINKVSKHIYPYPPEQRFNHIAKQKRLM</sequence>
<dbReference type="GO" id="GO:0004721">
    <property type="term" value="F:phosphoprotein phosphatase activity"/>
    <property type="evidence" value="ECO:0007669"/>
    <property type="project" value="UniProtKB-KW"/>
</dbReference>
<dbReference type="AlphaFoldDB" id="A0A0S2K1W5"/>
<evidence type="ECO:0000259" key="12">
    <source>
        <dbReference type="Pfam" id="PF06315"/>
    </source>
</evidence>
<name>A0A0S2K1W5_9GAMM</name>
<dbReference type="EC" id="3.1.3.-" evidence="11"/>
<dbReference type="Pfam" id="PF06315">
    <property type="entry name" value="AceK_kinase"/>
    <property type="match status" value="1"/>
</dbReference>
<evidence type="ECO:0000256" key="1">
    <source>
        <dbReference type="ARBA" id="ARBA00022435"/>
    </source>
</evidence>
<dbReference type="EMBL" id="CP013187">
    <property type="protein sequence ID" value="ALO42490.1"/>
    <property type="molecule type" value="Genomic_DNA"/>
</dbReference>
<keyword evidence="2 11" id="KW-0963">Cytoplasm</keyword>
<gene>
    <name evidence="11" type="primary">aceK</name>
    <name evidence="14" type="ORF">PP2015_1992</name>
</gene>
<evidence type="ECO:0000313" key="15">
    <source>
        <dbReference type="Proteomes" id="UP000061457"/>
    </source>
</evidence>
<evidence type="ECO:0000313" key="14">
    <source>
        <dbReference type="EMBL" id="ALO42490.1"/>
    </source>
</evidence>
<dbReference type="PANTHER" id="PTHR39559:SF1">
    <property type="entry name" value="ISOCITRATE DEHYDROGENASE KINASE_PHOSPHATASE"/>
    <property type="match status" value="1"/>
</dbReference>
<comment type="subcellular location">
    <subcellularLocation>
        <location evidence="11">Cytoplasm</location>
    </subcellularLocation>
</comment>
<dbReference type="PANTHER" id="PTHR39559">
    <property type="match status" value="1"/>
</dbReference>
<dbReference type="GO" id="GO:0006099">
    <property type="term" value="P:tricarboxylic acid cycle"/>
    <property type="evidence" value="ECO:0007669"/>
    <property type="project" value="UniProtKB-UniRule"/>
</dbReference>
<dbReference type="NCBIfam" id="NF002804">
    <property type="entry name" value="PRK02946.1"/>
    <property type="match status" value="1"/>
</dbReference>
<keyword evidence="3 11" id="KW-0723">Serine/threonine-protein kinase</keyword>
<dbReference type="PATRIC" id="fig|161398.10.peg.2023"/>
<keyword evidence="10 11" id="KW-0904">Protein phosphatase</keyword>
<dbReference type="GO" id="GO:0006097">
    <property type="term" value="P:glyoxylate cycle"/>
    <property type="evidence" value="ECO:0007669"/>
    <property type="project" value="UniProtKB-UniRule"/>
</dbReference>
<feature type="active site" evidence="11">
    <location>
        <position position="370"/>
    </location>
</feature>
<dbReference type="KEGG" id="pphe:PP2015_1992"/>
<comment type="function">
    <text evidence="11">Bifunctional enzyme which can phosphorylate or dephosphorylate isocitrate dehydrogenase (IDH) on a specific serine residue. This is a regulatory mechanism which enables bacteria to bypass the Krebs cycle via the glyoxylate shunt in response to the source of carbon. When bacteria are grown on glucose, IDH is fully active and unphosphorylated, but when grown on acetate or ethanol, the activity of IDH declines drastically concomitant with its phosphorylation.</text>
</comment>
<dbReference type="GO" id="GO:0016208">
    <property type="term" value="F:AMP binding"/>
    <property type="evidence" value="ECO:0007669"/>
    <property type="project" value="TreeGrafter"/>
</dbReference>
<dbReference type="Proteomes" id="UP000061457">
    <property type="component" value="Chromosome I"/>
</dbReference>
<dbReference type="STRING" id="161398.PP2015_1992"/>
<keyword evidence="6 11" id="KW-0547">Nucleotide-binding</keyword>
<evidence type="ECO:0000256" key="8">
    <source>
        <dbReference type="ARBA" id="ARBA00022801"/>
    </source>
</evidence>
<feature type="domain" description="Isocitrate dehydrogenase kinase/phosphatase (AceK) regulatory" evidence="13">
    <location>
        <begin position="7"/>
        <end position="308"/>
    </location>
</feature>
<comment type="catalytic activity">
    <reaction evidence="11">
        <text>L-seryl-[isocitrate dehydrogenase] + ATP = O-phospho-L-seryl-[isocitrate dehydrogenase] + ADP + H(+)</text>
        <dbReference type="Rhea" id="RHEA:43540"/>
        <dbReference type="Rhea" id="RHEA-COMP:10605"/>
        <dbReference type="Rhea" id="RHEA-COMP:10606"/>
        <dbReference type="ChEBI" id="CHEBI:15378"/>
        <dbReference type="ChEBI" id="CHEBI:29999"/>
        <dbReference type="ChEBI" id="CHEBI:30616"/>
        <dbReference type="ChEBI" id="CHEBI:83421"/>
        <dbReference type="ChEBI" id="CHEBI:456216"/>
        <dbReference type="EC" id="2.7.11.5"/>
    </reaction>
</comment>
<accession>A0A0S2K1W5</accession>
<keyword evidence="5 11" id="KW-0808">Transferase</keyword>
<dbReference type="InterPro" id="IPR046855">
    <property type="entry name" value="AceK_kinase"/>
</dbReference>
<feature type="binding site" evidence="11">
    <location>
        <begin position="314"/>
        <end position="320"/>
    </location>
    <ligand>
        <name>ATP</name>
        <dbReference type="ChEBI" id="CHEBI:30616"/>
    </ligand>
</feature>
<evidence type="ECO:0000256" key="5">
    <source>
        <dbReference type="ARBA" id="ARBA00022679"/>
    </source>
</evidence>
<keyword evidence="7 11" id="KW-0418">Kinase</keyword>
<evidence type="ECO:0000256" key="4">
    <source>
        <dbReference type="ARBA" id="ARBA00022532"/>
    </source>
</evidence>
<dbReference type="GO" id="GO:0005524">
    <property type="term" value="F:ATP binding"/>
    <property type="evidence" value="ECO:0007669"/>
    <property type="project" value="UniProtKB-UniRule"/>
</dbReference>
<evidence type="ECO:0000256" key="9">
    <source>
        <dbReference type="ARBA" id="ARBA00022840"/>
    </source>
</evidence>
<comment type="similarity">
    <text evidence="11">Belongs to the AceK family.</text>
</comment>
<evidence type="ECO:0000256" key="2">
    <source>
        <dbReference type="ARBA" id="ARBA00022490"/>
    </source>
</evidence>
<dbReference type="PIRSF" id="PIRSF000719">
    <property type="entry name" value="AceK"/>
    <property type="match status" value="1"/>
</dbReference>
<protein>
    <recommendedName>
        <fullName evidence="11">Isocitrate dehydrogenase kinase/phosphatase</fullName>
        <shortName evidence="11">IDH kinase/phosphatase</shortName>
        <shortName evidence="11">IDHK/P</shortName>
        <ecNumber evidence="11">2.7.11.5</ecNumber>
        <ecNumber evidence="11">3.1.3.-</ecNumber>
    </recommendedName>
</protein>
<keyword evidence="8 11" id="KW-0378">Hydrolase</keyword>
<dbReference type="GO" id="GO:0008772">
    <property type="term" value="F:[isocitrate dehydrogenase (NADP+)] kinase activity"/>
    <property type="evidence" value="ECO:0007669"/>
    <property type="project" value="UniProtKB-UniRule"/>
</dbReference>
<evidence type="ECO:0000256" key="7">
    <source>
        <dbReference type="ARBA" id="ARBA00022777"/>
    </source>
</evidence>
<keyword evidence="15" id="KW-1185">Reference proteome</keyword>
<evidence type="ECO:0000256" key="10">
    <source>
        <dbReference type="ARBA" id="ARBA00022912"/>
    </source>
</evidence>
<evidence type="ECO:0000256" key="6">
    <source>
        <dbReference type="ARBA" id="ARBA00022741"/>
    </source>
</evidence>
<reference evidence="14 15" key="1">
    <citation type="submission" date="2015-11" db="EMBL/GenBank/DDBJ databases">
        <authorList>
            <person name="Zhang Y."/>
            <person name="Guo Z."/>
        </authorList>
    </citation>
    <scope>NUCLEOTIDE SEQUENCE [LARGE SCALE GENOMIC DNA]</scope>
    <source>
        <strain evidence="14 15">KCTC 12086</strain>
    </source>
</reference>
<dbReference type="InterPro" id="IPR046854">
    <property type="entry name" value="AceK_regulatory"/>
</dbReference>
<dbReference type="Pfam" id="PF20423">
    <property type="entry name" value="AceK_regulatory"/>
    <property type="match status" value="1"/>
</dbReference>
<dbReference type="GO" id="GO:0005737">
    <property type="term" value="C:cytoplasm"/>
    <property type="evidence" value="ECO:0007669"/>
    <property type="project" value="UniProtKB-SubCell"/>
</dbReference>
<evidence type="ECO:0000259" key="13">
    <source>
        <dbReference type="Pfam" id="PF20423"/>
    </source>
</evidence>
<dbReference type="RefSeq" id="WP_058030150.1">
    <property type="nucleotide sequence ID" value="NZ_CP013187.1"/>
</dbReference>
<keyword evidence="9 11" id="KW-0067">ATP-binding</keyword>
<dbReference type="GO" id="GO:0004674">
    <property type="term" value="F:protein serine/threonine kinase activity"/>
    <property type="evidence" value="ECO:0007669"/>
    <property type="project" value="UniProtKB-KW"/>
</dbReference>
<proteinExistence type="inferred from homology"/>
<dbReference type="InterPro" id="IPR010452">
    <property type="entry name" value="Isocitrate_DH_AceK"/>
</dbReference>
<dbReference type="OrthoDB" id="5287793at2"/>
<evidence type="ECO:0000256" key="11">
    <source>
        <dbReference type="HAMAP-Rule" id="MF_00747"/>
    </source>
</evidence>
<dbReference type="GO" id="GO:0006006">
    <property type="term" value="P:glucose metabolic process"/>
    <property type="evidence" value="ECO:0007669"/>
    <property type="project" value="InterPro"/>
</dbReference>
<keyword evidence="4 11" id="KW-0816">Tricarboxylic acid cycle</keyword>
<dbReference type="HAMAP" id="MF_00747">
    <property type="entry name" value="AceK"/>
    <property type="match status" value="1"/>
</dbReference>
<evidence type="ECO:0000256" key="3">
    <source>
        <dbReference type="ARBA" id="ARBA00022527"/>
    </source>
</evidence>
<keyword evidence="1 11" id="KW-0329">Glyoxylate bypass</keyword>
<dbReference type="EC" id="2.7.11.5" evidence="11"/>
<organism evidence="14 15">
    <name type="scientific">Pseudoalteromonas phenolica</name>
    <dbReference type="NCBI Taxonomy" id="161398"/>
    <lineage>
        <taxon>Bacteria</taxon>
        <taxon>Pseudomonadati</taxon>
        <taxon>Pseudomonadota</taxon>
        <taxon>Gammaproteobacteria</taxon>
        <taxon>Alteromonadales</taxon>
        <taxon>Pseudoalteromonadaceae</taxon>
        <taxon>Pseudoalteromonas</taxon>
    </lineage>
</organism>
<feature type="domain" description="Isocitrate dehydrogenase kinase/phosphatase (AceK) kinase" evidence="12">
    <location>
        <begin position="309"/>
        <end position="562"/>
    </location>
</feature>
<feature type="binding site" evidence="11">
    <location>
        <position position="335"/>
    </location>
    <ligand>
        <name>ATP</name>
        <dbReference type="ChEBI" id="CHEBI:30616"/>
    </ligand>
</feature>